<accession>A0A2N6VK30</accession>
<evidence type="ECO:0000313" key="1">
    <source>
        <dbReference type="EMBL" id="PMD04398.1"/>
    </source>
</evidence>
<sequence>KLGSLDGLSIFINGDEELGSPSSRHLIETEAHGASAALVFESGGPDGE</sequence>
<dbReference type="EMBL" id="PNHK01000096">
    <property type="protein sequence ID" value="PMD04398.1"/>
    <property type="molecule type" value="Genomic_DNA"/>
</dbReference>
<feature type="non-terminal residue" evidence="1">
    <location>
        <position position="48"/>
    </location>
</feature>
<proteinExistence type="predicted"/>
<feature type="non-terminal residue" evidence="1">
    <location>
        <position position="1"/>
    </location>
</feature>
<protein>
    <submittedName>
        <fullName evidence="1">Glutamate carboxypeptidase</fullName>
    </submittedName>
</protein>
<gene>
    <name evidence="1" type="ORF">CJ199_12290</name>
</gene>
<reference evidence="1 2" key="1">
    <citation type="submission" date="2017-09" db="EMBL/GenBank/DDBJ databases">
        <title>Bacterial strain isolated from the female urinary microbiota.</title>
        <authorList>
            <person name="Thomas-White K."/>
            <person name="Kumar N."/>
            <person name="Forster S."/>
            <person name="Putonti C."/>
            <person name="Lawley T."/>
            <person name="Wolfe A.J."/>
        </authorList>
    </citation>
    <scope>NUCLEOTIDE SEQUENCE [LARGE SCALE GENOMIC DNA]</scope>
    <source>
        <strain evidence="1 2">UMB1301</strain>
    </source>
</reference>
<evidence type="ECO:0000313" key="2">
    <source>
        <dbReference type="Proteomes" id="UP000235598"/>
    </source>
</evidence>
<keyword evidence="1" id="KW-0121">Carboxypeptidase</keyword>
<dbReference type="GO" id="GO:0004180">
    <property type="term" value="F:carboxypeptidase activity"/>
    <property type="evidence" value="ECO:0007669"/>
    <property type="project" value="UniProtKB-KW"/>
</dbReference>
<dbReference type="Gene3D" id="3.40.630.10">
    <property type="entry name" value="Zn peptidases"/>
    <property type="match status" value="1"/>
</dbReference>
<dbReference type="Proteomes" id="UP000235598">
    <property type="component" value="Unassembled WGS sequence"/>
</dbReference>
<organism evidence="1 2">
    <name type="scientific">Brevibacterium paucivorans</name>
    <dbReference type="NCBI Taxonomy" id="170994"/>
    <lineage>
        <taxon>Bacteria</taxon>
        <taxon>Bacillati</taxon>
        <taxon>Actinomycetota</taxon>
        <taxon>Actinomycetes</taxon>
        <taxon>Micrococcales</taxon>
        <taxon>Brevibacteriaceae</taxon>
        <taxon>Brevibacterium</taxon>
    </lineage>
</organism>
<dbReference type="AlphaFoldDB" id="A0A2N6VK30"/>
<keyword evidence="1" id="KW-0645">Protease</keyword>
<name>A0A2N6VK30_9MICO</name>
<dbReference type="OrthoDB" id="9783294at2"/>
<comment type="caution">
    <text evidence="1">The sequence shown here is derived from an EMBL/GenBank/DDBJ whole genome shotgun (WGS) entry which is preliminary data.</text>
</comment>
<keyword evidence="1" id="KW-0378">Hydrolase</keyword>